<feature type="domain" description="RNase H type-1" evidence="2">
    <location>
        <begin position="973"/>
        <end position="1103"/>
    </location>
</feature>
<dbReference type="GO" id="GO:0015074">
    <property type="term" value="P:DNA integration"/>
    <property type="evidence" value="ECO:0007669"/>
    <property type="project" value="InterPro"/>
</dbReference>
<organism evidence="4 5">
    <name type="scientific">Lolium multiflorum</name>
    <name type="common">Italian ryegrass</name>
    <name type="synonym">Lolium perenne subsp. multiflorum</name>
    <dbReference type="NCBI Taxonomy" id="4521"/>
    <lineage>
        <taxon>Eukaryota</taxon>
        <taxon>Viridiplantae</taxon>
        <taxon>Streptophyta</taxon>
        <taxon>Embryophyta</taxon>
        <taxon>Tracheophyta</taxon>
        <taxon>Spermatophyta</taxon>
        <taxon>Magnoliopsida</taxon>
        <taxon>Liliopsida</taxon>
        <taxon>Poales</taxon>
        <taxon>Poaceae</taxon>
        <taxon>BOP clade</taxon>
        <taxon>Pooideae</taxon>
        <taxon>Poodae</taxon>
        <taxon>Poeae</taxon>
        <taxon>Poeae Chloroplast Group 2 (Poeae type)</taxon>
        <taxon>Loliodinae</taxon>
        <taxon>Loliinae</taxon>
        <taxon>Lolium</taxon>
    </lineage>
</organism>
<dbReference type="InterPro" id="IPR043128">
    <property type="entry name" value="Rev_trsase/Diguanyl_cyclase"/>
</dbReference>
<evidence type="ECO:0000256" key="1">
    <source>
        <dbReference type="SAM" id="MobiDB-lite"/>
    </source>
</evidence>
<dbReference type="CDD" id="cd09279">
    <property type="entry name" value="RNase_HI_like"/>
    <property type="match status" value="1"/>
</dbReference>
<gene>
    <name evidence="4" type="ORF">QYE76_058925</name>
</gene>
<name>A0AAD8WQF8_LOLMU</name>
<proteinExistence type="predicted"/>
<dbReference type="SUPFAM" id="SSF53098">
    <property type="entry name" value="Ribonuclease H-like"/>
    <property type="match status" value="2"/>
</dbReference>
<dbReference type="Gene3D" id="3.30.70.270">
    <property type="match status" value="2"/>
</dbReference>
<dbReference type="Pfam" id="PF00665">
    <property type="entry name" value="rve"/>
    <property type="match status" value="1"/>
</dbReference>
<evidence type="ECO:0000313" key="5">
    <source>
        <dbReference type="Proteomes" id="UP001231189"/>
    </source>
</evidence>
<dbReference type="InterPro" id="IPR002156">
    <property type="entry name" value="RNaseH_domain"/>
</dbReference>
<dbReference type="SUPFAM" id="SSF56672">
    <property type="entry name" value="DNA/RNA polymerases"/>
    <property type="match status" value="1"/>
</dbReference>
<dbReference type="CDD" id="cd01647">
    <property type="entry name" value="RT_LTR"/>
    <property type="match status" value="1"/>
</dbReference>
<comment type="caution">
    <text evidence="4">The sequence shown here is derived from an EMBL/GenBank/DDBJ whole genome shotgun (WGS) entry which is preliminary data.</text>
</comment>
<dbReference type="Proteomes" id="UP001231189">
    <property type="component" value="Unassembled WGS sequence"/>
</dbReference>
<evidence type="ECO:0000259" key="3">
    <source>
        <dbReference type="PROSITE" id="PS50994"/>
    </source>
</evidence>
<feature type="domain" description="Integrase catalytic" evidence="3">
    <location>
        <begin position="1083"/>
        <end position="1270"/>
    </location>
</feature>
<dbReference type="InterPro" id="IPR000477">
    <property type="entry name" value="RT_dom"/>
</dbReference>
<evidence type="ECO:0000313" key="4">
    <source>
        <dbReference type="EMBL" id="KAK1670766.1"/>
    </source>
</evidence>
<dbReference type="GO" id="GO:0003676">
    <property type="term" value="F:nucleic acid binding"/>
    <property type="evidence" value="ECO:0007669"/>
    <property type="project" value="InterPro"/>
</dbReference>
<dbReference type="PROSITE" id="PS50994">
    <property type="entry name" value="INTEGRASE"/>
    <property type="match status" value="1"/>
</dbReference>
<dbReference type="Pfam" id="PF03732">
    <property type="entry name" value="Retrotrans_gag"/>
    <property type="match status" value="1"/>
</dbReference>
<dbReference type="InterPro" id="IPR043502">
    <property type="entry name" value="DNA/RNA_pol_sf"/>
</dbReference>
<dbReference type="InterPro" id="IPR001584">
    <property type="entry name" value="Integrase_cat-core"/>
</dbReference>
<dbReference type="InterPro" id="IPR012337">
    <property type="entry name" value="RNaseH-like_sf"/>
</dbReference>
<dbReference type="GO" id="GO:0004523">
    <property type="term" value="F:RNA-DNA hybrid ribonuclease activity"/>
    <property type="evidence" value="ECO:0007669"/>
    <property type="project" value="InterPro"/>
</dbReference>
<feature type="compositionally biased region" description="Basic and acidic residues" evidence="1">
    <location>
        <begin position="373"/>
        <end position="386"/>
    </location>
</feature>
<keyword evidence="5" id="KW-1185">Reference proteome</keyword>
<dbReference type="EMBL" id="JAUUTY010000003">
    <property type="protein sequence ID" value="KAK1670766.1"/>
    <property type="molecule type" value="Genomic_DNA"/>
</dbReference>
<dbReference type="InterPro" id="IPR036397">
    <property type="entry name" value="RNaseH_sf"/>
</dbReference>
<dbReference type="PROSITE" id="PS50879">
    <property type="entry name" value="RNASE_H_1"/>
    <property type="match status" value="1"/>
</dbReference>
<sequence length="1331" mass="148447">MDACAYLEEPIVMTFGEFRFGVNKEGSYRLEVPISSEFSAVDSNFSSSDEEFSSTYFVDNKASGKLAKIFSNTSFESSADSFISSDSDSVDSFNFIDKSAAIGKVFTTLYDGVTSPDKNQCTKYHQIYVVEGAGTSDPPTSEAFDELGNPYVDPADLRHGLGTKYPGSTTRARVQLPQSAWDRAAKAMDGSEPMTNTATAQELQAYQYRLARVSRELEKQTASLNRRKEAASASSRRRADLSRLSGNTGDSHREARRRAMSRLQNIPEAERGNIIQNLDMSFMSIDERGNIIPKTPEAGYMATQAYILASRPPPGDPREPLFNMAMAGVGVMGTAFATTPPEENPRQNSPRPAAAVQDPPRASGARDTAVQVRVDRARQERRDRQYSPELADEDMCGLPCFTRRVRKTRVPKGFKLPENFKKFDGLQDPEDWLVDYLEMVKLVGGTRATAMQSIQVHLSGAARSWIKKLPLNSIDSWETFEDIFVKNFRSTCKKPASLEELRACRQKHDESMRKYIQRWNIIKNSAEDISDERAIDAFVAGIRRADFVEDLGRTNPKTISALMEIANKWADGEDAIYNKRHRSPEEDRSRNYQNRRRFSRQFYNNDAPGHISAGFRGNLVEIVEMIIKGAMSNKATIEIRLKEEDEAKTAFITPYGVFCYKTMPFGLKNAGATYQRMMQKCLATQIGKNVQVYIDDVVITSKKGSTLIEDLKETFDNLDKFCLKLNPTKCSFGVPAGELLGFLVSARGIEANPEKIQAIVTMRKPTKLKEIQQLTGRVAALSRFVARLGEKALPFYALIKQGEKFQWNEEADRAFENLKRAISTPPILVAPKEKEPLLLYIAATPQVVSTALVVEREEEGKLHGVQRPVYFISEVLSPSKQRYPQYQKLAYGVFTTARKLRHYFSAHPIIVVNEAPLSNILNNPEATGRVSLWGIELSPRDITYEKRKAIKSQVLPDFIAEWMELQNTGPPDLSRTWTMNFDGSKRLEGAGAGVILVSPEGDKLKYVLRMTFPNASNNEAEYEALIHGMKMAKACGATRLKIFGDSQLVAQQVMNQCDAVNESMIAYKEVYNELEKLFDGCEVNHISRMSNDEADVLANIGSQCLAIPPGKLHKASPGGYEYMLVAVDKFTKWIEAKPINSPDGASAIKFVKSIVFRFGVPHSIVTDNGSNFTSKEFKAYCAEVGIKLSFASVAHPQTNGQVEKANGIICNGIKKRLLGPLEKARHTWPEELQSCPFVPNMFVSRSFTFRRRRSASAAAAMPRRGSSYRYGGVSSSGYRSVRARPKLRYFLLGTAPTIGSAGLGAFTPSLFHAQVFEMFLALFNTGSNLST</sequence>
<dbReference type="InterPro" id="IPR005162">
    <property type="entry name" value="Retrotrans_gag_dom"/>
</dbReference>
<dbReference type="InterPro" id="IPR041577">
    <property type="entry name" value="RT_RNaseH_2"/>
</dbReference>
<feature type="region of interest" description="Disordered" evidence="1">
    <location>
        <begin position="220"/>
        <end position="268"/>
    </location>
</feature>
<evidence type="ECO:0000259" key="2">
    <source>
        <dbReference type="PROSITE" id="PS50879"/>
    </source>
</evidence>
<reference evidence="4" key="1">
    <citation type="submission" date="2023-07" db="EMBL/GenBank/DDBJ databases">
        <title>A chromosome-level genome assembly of Lolium multiflorum.</title>
        <authorList>
            <person name="Chen Y."/>
            <person name="Copetti D."/>
            <person name="Kolliker R."/>
            <person name="Studer B."/>
        </authorList>
    </citation>
    <scope>NUCLEOTIDE SEQUENCE</scope>
    <source>
        <strain evidence="4">02402/16</strain>
        <tissue evidence="4">Leaf</tissue>
    </source>
</reference>
<dbReference type="Gene3D" id="3.10.10.10">
    <property type="entry name" value="HIV Type 1 Reverse Transcriptase, subunit A, domain 1"/>
    <property type="match status" value="1"/>
</dbReference>
<feature type="region of interest" description="Disordered" evidence="1">
    <location>
        <begin position="335"/>
        <end position="389"/>
    </location>
</feature>
<accession>A0AAD8WQF8</accession>
<dbReference type="PANTHER" id="PTHR48475:SF1">
    <property type="entry name" value="RNASE H TYPE-1 DOMAIN-CONTAINING PROTEIN"/>
    <property type="match status" value="1"/>
</dbReference>
<dbReference type="Pfam" id="PF00078">
    <property type="entry name" value="RVT_1"/>
    <property type="match status" value="1"/>
</dbReference>
<dbReference type="Pfam" id="PF13456">
    <property type="entry name" value="RVT_3"/>
    <property type="match status" value="1"/>
</dbReference>
<dbReference type="Gene3D" id="3.30.420.10">
    <property type="entry name" value="Ribonuclease H-like superfamily/Ribonuclease H"/>
    <property type="match status" value="2"/>
</dbReference>
<protein>
    <submittedName>
        <fullName evidence="4">Uncharacterized protein</fullName>
    </submittedName>
</protein>
<dbReference type="PANTHER" id="PTHR48475">
    <property type="entry name" value="RIBONUCLEASE H"/>
    <property type="match status" value="1"/>
</dbReference>
<dbReference type="Pfam" id="PF17919">
    <property type="entry name" value="RT_RNaseH_2"/>
    <property type="match status" value="1"/>
</dbReference>